<organism evidence="3 4">
    <name type="scientific">Nitzschia inconspicua</name>
    <dbReference type="NCBI Taxonomy" id="303405"/>
    <lineage>
        <taxon>Eukaryota</taxon>
        <taxon>Sar</taxon>
        <taxon>Stramenopiles</taxon>
        <taxon>Ochrophyta</taxon>
        <taxon>Bacillariophyta</taxon>
        <taxon>Bacillariophyceae</taxon>
        <taxon>Bacillariophycidae</taxon>
        <taxon>Bacillariales</taxon>
        <taxon>Bacillariaceae</taxon>
        <taxon>Nitzschia</taxon>
    </lineage>
</organism>
<proteinExistence type="predicted"/>
<keyword evidence="1" id="KW-0812">Transmembrane</keyword>
<sequence length="503" mass="56975">MAMRLPGFVLAVLSGILTTVLAAENGNYANYGYYSSVYGSNYYADTQQTYYDGYAQAWRYLGWYVDCNGGSNRYYGRSQHSHSGDNNYNIGNNYCQRYLMWAAYVDENYSGGGIGEYAIFDTANGYYDNTACNTHGNGNCKLMDCHDPSSTNWKLIGVFKEASFFGNDAFFEQLFKHEGVCLWNDDSIYEFMSEAREGSWSSGCLSTGLSIGQNSQLYIDLKPTYNGNMTYALYTDYICATEYEGNQYNVESVAAKMGLLYGSYMEQWNNAMEVFKVCQPCRAYNLQNSYKSKSSSSSSSYRRYWYGSNRRDLTEKESEQEKFERELYSSYYKNNNNGYAASSGWYADDDDSYDPNNGYFRCDDDADYSNVNQCMKFRSHGELEPATWEDLVAATNQGGILQVNVSGIVFGSPFVSKEQDEYLTYVRKQKEAAYEQELKKKAQAAIASAPSGQTMVLIGYFWAGFGGLALFLALVRFVRQMLSSRETKTLLEPLTRNDDAVMA</sequence>
<gene>
    <name evidence="3" type="ORF">IV203_015982</name>
</gene>
<dbReference type="EMBL" id="JAGRRH010000020">
    <property type="protein sequence ID" value="KAG7347277.1"/>
    <property type="molecule type" value="Genomic_DNA"/>
</dbReference>
<keyword evidence="2" id="KW-0732">Signal</keyword>
<dbReference type="OrthoDB" id="47082at2759"/>
<keyword evidence="1" id="KW-1133">Transmembrane helix</keyword>
<accession>A0A9K3PGY0</accession>
<name>A0A9K3PGY0_9STRA</name>
<keyword evidence="4" id="KW-1185">Reference proteome</keyword>
<feature type="chain" id="PRO_5039933253" evidence="2">
    <location>
        <begin position="23"/>
        <end position="503"/>
    </location>
</feature>
<dbReference type="AlphaFoldDB" id="A0A9K3PGY0"/>
<reference evidence="3" key="2">
    <citation type="submission" date="2021-04" db="EMBL/GenBank/DDBJ databases">
        <authorList>
            <person name="Podell S."/>
        </authorList>
    </citation>
    <scope>NUCLEOTIDE SEQUENCE</scope>
    <source>
        <strain evidence="3">Hildebrandi</strain>
    </source>
</reference>
<dbReference type="Proteomes" id="UP000693970">
    <property type="component" value="Unassembled WGS sequence"/>
</dbReference>
<feature type="transmembrane region" description="Helical" evidence="1">
    <location>
        <begin position="457"/>
        <end position="478"/>
    </location>
</feature>
<evidence type="ECO:0000313" key="4">
    <source>
        <dbReference type="Proteomes" id="UP000693970"/>
    </source>
</evidence>
<comment type="caution">
    <text evidence="3">The sequence shown here is derived from an EMBL/GenBank/DDBJ whole genome shotgun (WGS) entry which is preliminary data.</text>
</comment>
<evidence type="ECO:0000256" key="2">
    <source>
        <dbReference type="SAM" id="SignalP"/>
    </source>
</evidence>
<protein>
    <submittedName>
        <fullName evidence="3">Uncharacterized protein</fullName>
    </submittedName>
</protein>
<evidence type="ECO:0000256" key="1">
    <source>
        <dbReference type="SAM" id="Phobius"/>
    </source>
</evidence>
<keyword evidence="1" id="KW-0472">Membrane</keyword>
<feature type="signal peptide" evidence="2">
    <location>
        <begin position="1"/>
        <end position="22"/>
    </location>
</feature>
<evidence type="ECO:0000313" key="3">
    <source>
        <dbReference type="EMBL" id="KAG7347277.1"/>
    </source>
</evidence>
<reference evidence="3" key="1">
    <citation type="journal article" date="2021" name="Sci. Rep.">
        <title>Diploid genomic architecture of Nitzschia inconspicua, an elite biomass production diatom.</title>
        <authorList>
            <person name="Oliver A."/>
            <person name="Podell S."/>
            <person name="Pinowska A."/>
            <person name="Traller J.C."/>
            <person name="Smith S.R."/>
            <person name="McClure R."/>
            <person name="Beliaev A."/>
            <person name="Bohutskyi P."/>
            <person name="Hill E.A."/>
            <person name="Rabines A."/>
            <person name="Zheng H."/>
            <person name="Allen L.Z."/>
            <person name="Kuo A."/>
            <person name="Grigoriev I.V."/>
            <person name="Allen A.E."/>
            <person name="Hazlebeck D."/>
            <person name="Allen E.E."/>
        </authorList>
    </citation>
    <scope>NUCLEOTIDE SEQUENCE</scope>
    <source>
        <strain evidence="3">Hildebrandi</strain>
    </source>
</reference>